<feature type="region of interest" description="Disordered" evidence="1">
    <location>
        <begin position="298"/>
        <end position="325"/>
    </location>
</feature>
<feature type="region of interest" description="Disordered" evidence="1">
    <location>
        <begin position="378"/>
        <end position="418"/>
    </location>
</feature>
<feature type="compositionally biased region" description="Polar residues" evidence="1">
    <location>
        <begin position="128"/>
        <end position="139"/>
    </location>
</feature>
<feature type="compositionally biased region" description="Acidic residues" evidence="1">
    <location>
        <begin position="26"/>
        <end position="37"/>
    </location>
</feature>
<gene>
    <name evidence="2" type="ORF">YASMINEVIRUS_1206</name>
</gene>
<feature type="compositionally biased region" description="Low complexity" evidence="1">
    <location>
        <begin position="206"/>
        <end position="225"/>
    </location>
</feature>
<feature type="compositionally biased region" description="Acidic residues" evidence="1">
    <location>
        <begin position="98"/>
        <end position="123"/>
    </location>
</feature>
<feature type="compositionally biased region" description="Polar residues" evidence="1">
    <location>
        <begin position="378"/>
        <end position="402"/>
    </location>
</feature>
<dbReference type="Proteomes" id="UP000594342">
    <property type="component" value="Unassembled WGS sequence"/>
</dbReference>
<feature type="compositionally biased region" description="Low complexity" evidence="1">
    <location>
        <begin position="234"/>
        <end position="256"/>
    </location>
</feature>
<evidence type="ECO:0000313" key="3">
    <source>
        <dbReference type="Proteomes" id="UP000594342"/>
    </source>
</evidence>
<name>A0A5K0UAC4_9VIRU</name>
<feature type="compositionally biased region" description="Basic residues" evidence="1">
    <location>
        <begin position="1"/>
        <end position="10"/>
    </location>
</feature>
<accession>A0A5K0UAC4</accession>
<reference evidence="2 3" key="1">
    <citation type="submission" date="2018-10" db="EMBL/GenBank/DDBJ databases">
        <authorList>
            <consortium name="IHU Genomes"/>
        </authorList>
    </citation>
    <scope>NUCLEOTIDE SEQUENCE [LARGE SCALE GENOMIC DNA]</scope>
    <source>
        <strain evidence="2 3">A1</strain>
    </source>
</reference>
<feature type="compositionally biased region" description="Low complexity" evidence="1">
    <location>
        <begin position="140"/>
        <end position="162"/>
    </location>
</feature>
<protein>
    <submittedName>
        <fullName evidence="2">Uncharacterized protein</fullName>
    </submittedName>
</protein>
<evidence type="ECO:0000313" key="2">
    <source>
        <dbReference type="EMBL" id="VBB18675.1"/>
    </source>
</evidence>
<proteinExistence type="predicted"/>
<feature type="compositionally biased region" description="Basic and acidic residues" evidence="1">
    <location>
        <begin position="81"/>
        <end position="97"/>
    </location>
</feature>
<feature type="compositionally biased region" description="Low complexity" evidence="1">
    <location>
        <begin position="177"/>
        <end position="188"/>
    </location>
</feature>
<keyword evidence="3" id="KW-1185">Reference proteome</keyword>
<comment type="caution">
    <text evidence="2">The sequence shown here is derived from an EMBL/GenBank/DDBJ whole genome shotgun (WGS) entry which is preliminary data.</text>
</comment>
<organism evidence="2 3">
    <name type="scientific">Yasminevirus sp. GU-2018</name>
    <dbReference type="NCBI Taxonomy" id="2420051"/>
    <lineage>
        <taxon>Viruses</taxon>
        <taxon>Varidnaviria</taxon>
        <taxon>Bamfordvirae</taxon>
        <taxon>Nucleocytoviricota</taxon>
        <taxon>Megaviricetes</taxon>
        <taxon>Imitervirales</taxon>
        <taxon>Mimiviridae</taxon>
        <taxon>Klosneuvirinae</taxon>
        <taxon>Yasminevirus</taxon>
        <taxon>Yasminevirus saudimassiliense</taxon>
    </lineage>
</organism>
<feature type="region of interest" description="Disordered" evidence="1">
    <location>
        <begin position="1"/>
        <end position="268"/>
    </location>
</feature>
<feature type="compositionally biased region" description="Basic and acidic residues" evidence="1">
    <location>
        <begin position="196"/>
        <end position="205"/>
    </location>
</feature>
<evidence type="ECO:0000256" key="1">
    <source>
        <dbReference type="SAM" id="MobiDB-lite"/>
    </source>
</evidence>
<sequence>MDKSRKKTTERKRDVEQNVEQNVENLDVDETQEDTVGDSENSNSFIDEQDLDEHDIGERFGDMNDIDDQDIATAIILSLKESMKPSRTKTQEKKEKEESDEQEENSDDDIGDTIDDIVAELDNESDHSSSGPTVTQNRNGTTTASARASARASSGASTRARSQSPIVSRRAITAQLRSSARRTTSTRGSKTRRNRRTSDGNDARDSSNNSTGSPAPPTSSTQGSGESSDQRPESSAQTSGSTQQSTQQMNQSSTQSARGSTGTRPTFLGYVTPTGQIIQHPPEPAVHSHRHFQLVNGGQRPVRRRHMHRSDSVSSMPGDDLRPVAPKVDNTITEEQIFEKEENPMFQQPIAVKKPVDYVELCDNLLKKVQRLAELTGQNTQSTVQSTEQLSAQPVDQSPDNKSVTESKSVDDSQNSQNKVSEIDSILSDIRTVQSKIKLLTDIGKTFNKRDILIGAFCNTSANFVGVQPSTKGDYDRKSLECSRALETLFDDNVFGNPIGTTIHFVFSENNIPTILTYMDKLKLTTERPDAERLMFGCYRLDKVYRDDEVIRTAEHEEHIRFSLIFTDVETNASIRCYATNKVDTANVRVQMLDYSGRDIFDAIPDFVLRRVVHGDNLTKHIKKLTGTMPRERRMSIWEHILLVLDKDITYLNQGYKYLDIGENKMFKISREETEPCVITAIQPPYMKLHLACGHALSIMAIYGIVYEGKSEDTESIVCSMCRRNLIPKLVPAISQEQLAKFTVKTYKEADVIRKVDTSTFSFEKPVTTIDVIKKNHEQDTYIDGLFTKKDTESEESDDDYDPSTRQIAGQALMSYLGSMLMAGGGGD</sequence>
<dbReference type="EMBL" id="UPSH01000001">
    <property type="protein sequence ID" value="VBB18675.1"/>
    <property type="molecule type" value="Genomic_DNA"/>
</dbReference>